<name>C1E9D7_MICCC</name>
<dbReference type="EMBL" id="CP001327">
    <property type="protein sequence ID" value="ACO64665.1"/>
    <property type="molecule type" value="Genomic_DNA"/>
</dbReference>
<accession>C1E9D7</accession>
<dbReference type="FunCoup" id="C1E9D7">
    <property type="interactions" value="1760"/>
</dbReference>
<evidence type="ECO:0000259" key="2">
    <source>
        <dbReference type="Pfam" id="PF11817"/>
    </source>
</evidence>
<dbReference type="RefSeq" id="XP_002503407.1">
    <property type="nucleotide sequence ID" value="XM_002503361.1"/>
</dbReference>
<dbReference type="PANTHER" id="PTHR14374">
    <property type="entry name" value="FOIE GRAS"/>
    <property type="match status" value="1"/>
</dbReference>
<reference evidence="3 4" key="1">
    <citation type="journal article" date="2009" name="Science">
        <title>Green evolution and dynamic adaptations revealed by genomes of the marine picoeukaryotes Micromonas.</title>
        <authorList>
            <person name="Worden A.Z."/>
            <person name="Lee J.H."/>
            <person name="Mock T."/>
            <person name="Rouze P."/>
            <person name="Simmons M.P."/>
            <person name="Aerts A.L."/>
            <person name="Allen A.E."/>
            <person name="Cuvelier M.L."/>
            <person name="Derelle E."/>
            <person name="Everett M.V."/>
            <person name="Foulon E."/>
            <person name="Grimwood J."/>
            <person name="Gundlach H."/>
            <person name="Henrissat B."/>
            <person name="Napoli C."/>
            <person name="McDonald S.M."/>
            <person name="Parker M.S."/>
            <person name="Rombauts S."/>
            <person name="Salamov A."/>
            <person name="Von Dassow P."/>
            <person name="Badger J.H."/>
            <person name="Coutinho P.M."/>
            <person name="Demir E."/>
            <person name="Dubchak I."/>
            <person name="Gentemann C."/>
            <person name="Eikrem W."/>
            <person name="Gready J.E."/>
            <person name="John U."/>
            <person name="Lanier W."/>
            <person name="Lindquist E.A."/>
            <person name="Lucas S."/>
            <person name="Mayer K.F."/>
            <person name="Moreau H."/>
            <person name="Not F."/>
            <person name="Otillar R."/>
            <person name="Panaud O."/>
            <person name="Pangilinan J."/>
            <person name="Paulsen I."/>
            <person name="Piegu B."/>
            <person name="Poliakov A."/>
            <person name="Robbens S."/>
            <person name="Schmutz J."/>
            <person name="Toulza E."/>
            <person name="Wyss T."/>
            <person name="Zelensky A."/>
            <person name="Zhou K."/>
            <person name="Armbrust E.V."/>
            <person name="Bhattacharya D."/>
            <person name="Goodenough U.W."/>
            <person name="Van de Peer Y."/>
            <person name="Grigoriev I.V."/>
        </authorList>
    </citation>
    <scope>NUCLEOTIDE SEQUENCE [LARGE SCALE GENOMIC DNA]</scope>
    <source>
        <strain evidence="4">RCC299 / NOUM17</strain>
    </source>
</reference>
<gene>
    <name evidence="3" type="ORF">MICPUN_101244</name>
</gene>
<proteinExistence type="predicted"/>
<evidence type="ECO:0000313" key="3">
    <source>
        <dbReference type="EMBL" id="ACO64665.1"/>
    </source>
</evidence>
<feature type="region of interest" description="Disordered" evidence="1">
    <location>
        <begin position="81"/>
        <end position="114"/>
    </location>
</feature>
<sequence length="1182" mass="123518">MAEPLVAPELVTPPLGLVALLGRPELHPALREHLRSQLRPPLESVGVGDLAEATSVLTRRKRNGPSAAAPPAPVNPLIPPVVPVGLGPAQTPALGATDGSGSSNPSDGTDAPRRGMLRADWTRKHRERRPAVALAFLPHEEVEGDPNAWVSLTRRIDALRDAAAGAGCALALVVVGDDAPERLPEDRVAALTRQAKIDRSALVSMPQPPTPDAMRAVGALCANLAKAYYVGECARHAAKTLPGGGIEAAEPGFKAGIFCEFHGDWGGAWRMYKTAYDGLVAAHVASEAAGGPGGGTRDVDAAGGVETKTFGPVQARFERLAVAERLHYKLCALHLTLNPGDPGMCVAQMRAHHDAFKRPPAWLPPAALPRHWSWVARQHRAFAELLSQRTPWGGSASAAAGAAAGTMPLPSPPPPNAPMTYLPGFWYHAAANATERLRRAAESVDDVDEGNSGGDGSDVVDGKYVGTFARGDGPITDAEYLGHVNARLPSAPELVKTSIELLTKAHDHFKRTAPKDGSAGSARLFASIVARLARGYLLAGDFASSKRLFDSVAPVYRREGWDDLLGGVLMGMKDCARHAKSNSEYLEICLEIAALGGTSASDAVAAMAAAQAAMEDADGTEVTIGMGTTPRSGHAGLGGDDHPLARAVHCVAGFGASHAVPGESIELTVAVRSCLPATLPVKSVAAVFGDGMYDWTSEDAVSELPARTWRVFVVKVTPAWGHPVNVVALVLTLANGVRFRLELGDGNGESPGRRGWLAPDERLPAAFNSGCVQLGVHSLDLRAAPLKMSLSVNVDGPALLGEVTALPLVVVSTGDGLDDATLVLTVKEGDKAYLGSTRENGGIRSEEASAPGPDVVLLRAPDSQSAMQPREPIAIGNVPPGGTWRGKVYVLWRRLGPPVTLATELRGVHSGLPAESGGEANAALETVAELSAIAPFTATHRGLSAYRTFALVLDEPASAGTVEHATDGDVTASTVSVAAAGSILAVDSVGFAAVGFKGDEGAIARNEPNGGVELGEGDEFLQLWPRRAGGDAEDALNVTWRRRGGLRPVRSVLPASRSRVPAGKVPLTVTLECPPRLHAGASFQMEVRCRNDTSTPQALTVRVVDCAGFVYVGARSADVTVDPDGGQTRVPFTLTAVNSGEMLLPDLEITAKGFGAQLRLPRESRELYVLPGERQQAATAVV</sequence>
<protein>
    <recommendedName>
        <fullName evidence="2">Trafficking protein particle complex subunit 11 domain-containing protein</fullName>
    </recommendedName>
</protein>
<keyword evidence="4" id="KW-1185">Reference proteome</keyword>
<organism evidence="3 4">
    <name type="scientific">Micromonas commoda (strain RCC299 / NOUM17 / CCMP2709)</name>
    <name type="common">Picoplanktonic green alga</name>
    <dbReference type="NCBI Taxonomy" id="296587"/>
    <lineage>
        <taxon>Eukaryota</taxon>
        <taxon>Viridiplantae</taxon>
        <taxon>Chlorophyta</taxon>
        <taxon>Mamiellophyceae</taxon>
        <taxon>Mamiellales</taxon>
        <taxon>Mamiellaceae</taxon>
        <taxon>Micromonas</taxon>
    </lineage>
</organism>
<evidence type="ECO:0000313" key="4">
    <source>
        <dbReference type="Proteomes" id="UP000002009"/>
    </source>
</evidence>
<dbReference type="OrthoDB" id="6278596at2759"/>
<evidence type="ECO:0000256" key="1">
    <source>
        <dbReference type="SAM" id="MobiDB-lite"/>
    </source>
</evidence>
<dbReference type="AlphaFoldDB" id="C1E9D7"/>
<dbReference type="KEGG" id="mis:MICPUN_101244"/>
<dbReference type="InterPro" id="IPR021773">
    <property type="entry name" value="TPC11"/>
</dbReference>
<dbReference type="PANTHER" id="PTHR14374:SF0">
    <property type="entry name" value="TRAFFICKING PROTEIN PARTICLE COMPLEX SUBUNIT 11"/>
    <property type="match status" value="1"/>
</dbReference>
<dbReference type="OMA" id="QGEWFPT"/>
<dbReference type="GeneID" id="8244344"/>
<dbReference type="eggNOG" id="KOG4386">
    <property type="taxonomic scope" value="Eukaryota"/>
</dbReference>
<feature type="domain" description="Trafficking protein particle complex subunit 11" evidence="2">
    <location>
        <begin position="320"/>
        <end position="593"/>
    </location>
</feature>
<dbReference type="InParanoid" id="C1E9D7"/>
<dbReference type="Proteomes" id="UP000002009">
    <property type="component" value="Chromosome 6"/>
</dbReference>
<dbReference type="STRING" id="296587.C1E9D7"/>
<dbReference type="Pfam" id="PF11817">
    <property type="entry name" value="Foie-gras_1"/>
    <property type="match status" value="1"/>
</dbReference>